<feature type="signal peptide" evidence="2">
    <location>
        <begin position="1"/>
        <end position="25"/>
    </location>
</feature>
<keyword evidence="1" id="KW-0812">Transmembrane</keyword>
<reference evidence="3 4" key="1">
    <citation type="submission" date="2021-10" db="EMBL/GenBank/DDBJ databases">
        <title>Collection of gut derived symbiotic bacterial strains cultured from healthy donors.</title>
        <authorList>
            <person name="Lin H."/>
            <person name="Littmann E."/>
            <person name="Kohout C."/>
            <person name="Pamer E.G."/>
        </authorList>
    </citation>
    <scope>NUCLEOTIDE SEQUENCE [LARGE SCALE GENOMIC DNA]</scope>
    <source>
        <strain evidence="3 4">DFI.1.165</strain>
    </source>
</reference>
<keyword evidence="1" id="KW-0472">Membrane</keyword>
<dbReference type="Proteomes" id="UP001299546">
    <property type="component" value="Unassembled WGS sequence"/>
</dbReference>
<evidence type="ECO:0000313" key="4">
    <source>
        <dbReference type="Proteomes" id="UP001299546"/>
    </source>
</evidence>
<proteinExistence type="predicted"/>
<organism evidence="3 4">
    <name type="scientific">Bariatricus massiliensis</name>
    <dbReference type="NCBI Taxonomy" id="1745713"/>
    <lineage>
        <taxon>Bacteria</taxon>
        <taxon>Bacillati</taxon>
        <taxon>Bacillota</taxon>
        <taxon>Clostridia</taxon>
        <taxon>Lachnospirales</taxon>
        <taxon>Lachnospiraceae</taxon>
        <taxon>Bariatricus</taxon>
    </lineage>
</organism>
<gene>
    <name evidence="3" type="ORF">LIZ65_07095</name>
</gene>
<evidence type="ECO:0000256" key="1">
    <source>
        <dbReference type="SAM" id="Phobius"/>
    </source>
</evidence>
<feature type="transmembrane region" description="Helical" evidence="1">
    <location>
        <begin position="512"/>
        <end position="533"/>
    </location>
</feature>
<name>A0ABS8DF57_9FIRM</name>
<evidence type="ECO:0000256" key="2">
    <source>
        <dbReference type="SAM" id="SignalP"/>
    </source>
</evidence>
<keyword evidence="4" id="KW-1185">Reference proteome</keyword>
<keyword evidence="1" id="KW-1133">Transmembrane helix</keyword>
<dbReference type="EMBL" id="JAJCIS010000003">
    <property type="protein sequence ID" value="MCB7387052.1"/>
    <property type="molecule type" value="Genomic_DNA"/>
</dbReference>
<accession>A0ABS8DF57</accession>
<protein>
    <submittedName>
        <fullName evidence="3">Zinc ribbon domain-containing protein</fullName>
    </submittedName>
</protein>
<comment type="caution">
    <text evidence="3">The sequence shown here is derived from an EMBL/GenBank/DDBJ whole genome shotgun (WGS) entry which is preliminary data.</text>
</comment>
<evidence type="ECO:0000313" key="3">
    <source>
        <dbReference type="EMBL" id="MCB7387052.1"/>
    </source>
</evidence>
<feature type="chain" id="PRO_5045601051" evidence="2">
    <location>
        <begin position="26"/>
        <end position="581"/>
    </location>
</feature>
<dbReference type="RefSeq" id="WP_066733615.1">
    <property type="nucleotide sequence ID" value="NZ_JAJCIQ010000003.1"/>
</dbReference>
<keyword evidence="2" id="KW-0732">Signal</keyword>
<sequence>MKKKILSIVLLTVVMCLVKAVDLQAQEEFKGYRSTRCIISQSDLENFVMGGKSTLEMILVQNQSKSYTVYTKSLGMDLELCIEYSFESYEDYDEKTRKLLGYKPITTYGESEVPYVENFSPLELFNFIDVAMQKSGVVEETNFCRLLSVKKDVVELNGGTYESIEALNTAKEDEIVFTNIDIDTELTEGIYTRKIGFSMEETEARKIVRVLRDRCGVIGVELNEEGERNCSVTFTSDSEKQLIKDTMMILGTAVNIEHKKYYNTDTSVRMKTVERIDTENILSEEGKLSFHINLPETYTNLSADIEPQKEEEENDGSDTSVSGSVVRYSGREGEIDYYYDTPLAFDNISVITDLSSEGHKINRTITFYMDWNIADDYYKATKKQMEKGLKRGETLRIYDDEGYRCYEITYSSWFTSKIDSFTNRVFGINNSKLTLKRSTFPFVKSKIRDKFNVGKGDIKDYSESVSIKYILPNNTKVEEGVYEGKEGKNVSLISPFDVSTEIEFSAFHYSKFILYMLAIIILGVAIFLFVGNVQRKIVKFKRRKGRGKRKNGQQHYPRYCPKCGSERKNGATFCGKCGYRY</sequence>